<dbReference type="EMBL" id="BDUD01000001">
    <property type="protein sequence ID" value="GBG16659.1"/>
    <property type="molecule type" value="Genomic_DNA"/>
</dbReference>
<keyword evidence="1" id="KW-0812">Transmembrane</keyword>
<keyword evidence="1" id="KW-0472">Membrane</keyword>
<reference evidence="2 3" key="1">
    <citation type="submission" date="2017-06" db="EMBL/GenBank/DDBJ databases">
        <title>Genome sequencing of cyanobaciteial culture collection at National Institute for Environmental Studies (NIES).</title>
        <authorList>
            <person name="Hirose Y."/>
            <person name="Shimura Y."/>
            <person name="Fujisawa T."/>
            <person name="Nakamura Y."/>
            <person name="Kawachi M."/>
        </authorList>
    </citation>
    <scope>NUCLEOTIDE SEQUENCE [LARGE SCALE GENOMIC DNA]</scope>
    <source>
        <strain evidence="2 3">NIES-4072</strain>
    </source>
</reference>
<keyword evidence="1" id="KW-1133">Transmembrane helix</keyword>
<keyword evidence="3" id="KW-1185">Reference proteome</keyword>
<dbReference type="OrthoDB" id="490862at2"/>
<evidence type="ECO:0000256" key="1">
    <source>
        <dbReference type="SAM" id="Phobius"/>
    </source>
</evidence>
<feature type="transmembrane region" description="Helical" evidence="1">
    <location>
        <begin position="6"/>
        <end position="28"/>
    </location>
</feature>
<dbReference type="Proteomes" id="UP000245124">
    <property type="component" value="Unassembled WGS sequence"/>
</dbReference>
<protein>
    <submittedName>
        <fullName evidence="2">Uncharacterized protein</fullName>
    </submittedName>
</protein>
<proteinExistence type="predicted"/>
<sequence>MEDSVFVIFLGFGFIWLLMGVVGWIAFLKSEGEEIKFGKWGLIVAIPILIPIIVSLIIGILYKK</sequence>
<accession>A0A2R5FFV3</accession>
<gene>
    <name evidence="2" type="ORF">NIES4072_03050</name>
</gene>
<feature type="transmembrane region" description="Helical" evidence="1">
    <location>
        <begin position="40"/>
        <end position="62"/>
    </location>
</feature>
<organism evidence="2 3">
    <name type="scientific">Nostoc commune NIES-4072</name>
    <dbReference type="NCBI Taxonomy" id="2005467"/>
    <lineage>
        <taxon>Bacteria</taxon>
        <taxon>Bacillati</taxon>
        <taxon>Cyanobacteriota</taxon>
        <taxon>Cyanophyceae</taxon>
        <taxon>Nostocales</taxon>
        <taxon>Nostocaceae</taxon>
        <taxon>Nostoc</taxon>
    </lineage>
</organism>
<dbReference type="AlphaFoldDB" id="A0A2R5FFV3"/>
<evidence type="ECO:0000313" key="2">
    <source>
        <dbReference type="EMBL" id="GBG16659.1"/>
    </source>
</evidence>
<name>A0A2R5FFV3_NOSCO</name>
<comment type="caution">
    <text evidence="2">The sequence shown here is derived from an EMBL/GenBank/DDBJ whole genome shotgun (WGS) entry which is preliminary data.</text>
</comment>
<evidence type="ECO:0000313" key="3">
    <source>
        <dbReference type="Proteomes" id="UP000245124"/>
    </source>
</evidence>